<comment type="subcellular location">
    <subcellularLocation>
        <location evidence="1">Mitochondrion inner membrane</location>
    </subcellularLocation>
</comment>
<keyword evidence="3" id="KW-1185">Reference proteome</keyword>
<dbReference type="InterPro" id="IPR033181">
    <property type="entry name" value="Mic26_fungi"/>
</dbReference>
<gene>
    <name evidence="2" type="ORF">PACTADRAFT_50036</name>
</gene>
<dbReference type="AlphaFoldDB" id="A0A1E4TU80"/>
<comment type="subunit">
    <text evidence="1">Component of the mitochondrial contact site and cristae organizing system (MICOS) complex.</text>
</comment>
<organism evidence="2 3">
    <name type="scientific">Pachysolen tannophilus NRRL Y-2460</name>
    <dbReference type="NCBI Taxonomy" id="669874"/>
    <lineage>
        <taxon>Eukaryota</taxon>
        <taxon>Fungi</taxon>
        <taxon>Dikarya</taxon>
        <taxon>Ascomycota</taxon>
        <taxon>Saccharomycotina</taxon>
        <taxon>Pichiomycetes</taxon>
        <taxon>Pachysolenaceae</taxon>
        <taxon>Pachysolen</taxon>
    </lineage>
</organism>
<dbReference type="Pfam" id="PF09769">
    <property type="entry name" value="ApoO"/>
    <property type="match status" value="1"/>
</dbReference>
<dbReference type="PANTHER" id="PTHR28268:SF1">
    <property type="entry name" value="MICOS SUBUNIT MIC26"/>
    <property type="match status" value="1"/>
</dbReference>
<dbReference type="OrthoDB" id="2399148at2759"/>
<evidence type="ECO:0000313" key="3">
    <source>
        <dbReference type="Proteomes" id="UP000094236"/>
    </source>
</evidence>
<evidence type="ECO:0000256" key="1">
    <source>
        <dbReference type="RuleBase" id="RU363021"/>
    </source>
</evidence>
<reference evidence="3" key="1">
    <citation type="submission" date="2016-05" db="EMBL/GenBank/DDBJ databases">
        <title>Comparative genomics of biotechnologically important yeasts.</title>
        <authorList>
            <consortium name="DOE Joint Genome Institute"/>
            <person name="Riley R."/>
            <person name="Haridas S."/>
            <person name="Wolfe K.H."/>
            <person name="Lopes M.R."/>
            <person name="Hittinger C.T."/>
            <person name="Goker M."/>
            <person name="Salamov A."/>
            <person name="Wisecaver J."/>
            <person name="Long T.M."/>
            <person name="Aerts A.L."/>
            <person name="Barry K."/>
            <person name="Choi C."/>
            <person name="Clum A."/>
            <person name="Coughlan A.Y."/>
            <person name="Deshpande S."/>
            <person name="Douglass A.P."/>
            <person name="Hanson S.J."/>
            <person name="Klenk H.-P."/>
            <person name="Labutti K."/>
            <person name="Lapidus A."/>
            <person name="Lindquist E."/>
            <person name="Lipzen A."/>
            <person name="Meier-Kolthoff J.P."/>
            <person name="Ohm R.A."/>
            <person name="Otillar R.P."/>
            <person name="Pangilinan J."/>
            <person name="Peng Y."/>
            <person name="Rokas A."/>
            <person name="Rosa C.A."/>
            <person name="Scheuner C."/>
            <person name="Sibirny A.A."/>
            <person name="Slot J.C."/>
            <person name="Stielow J.B."/>
            <person name="Sun H."/>
            <person name="Kurtzman C.P."/>
            <person name="Blackwell M."/>
            <person name="Grigoriev I.V."/>
            <person name="Jeffries T.W."/>
        </authorList>
    </citation>
    <scope>NUCLEOTIDE SEQUENCE [LARGE SCALE GENOMIC DNA]</scope>
    <source>
        <strain evidence="3">NRRL Y-2460</strain>
    </source>
</reference>
<sequence length="257" mass="28830">MAVFYRSVKAGTFLVGASSTLLCLNQLNNNANSIILNESTRRDFYEDDDQITPIPGTVIPASASELEVLGPNKLVSGVSVRSPSVLENFFKSVRQESLNYYQNVENKFNELTDKYYTKEREVTSTISSLHDRREDLFPNSIYIVVGTLAGTIVARRRNILIRALSPLVFGLFSFAIFLPQTFENSKKLVWKLEQKNLPEFASRQKLAAEKVDSLVNDVEKTAGEGKRKIDSTIKDTRKLIADVTGLNIDQEVTKKGK</sequence>
<proteinExistence type="predicted"/>
<keyword evidence="1" id="KW-1133">Transmembrane helix</keyword>
<dbReference type="GO" id="GO:0044284">
    <property type="term" value="C:mitochondrial crista junction"/>
    <property type="evidence" value="ECO:0007669"/>
    <property type="project" value="TreeGrafter"/>
</dbReference>
<comment type="function">
    <text evidence="1">Component of the MICOS complex, a large protein complex of the mitochondrial inner membrane that plays crucial roles in the maintenance of crista junctions, inner membrane architecture, and formation of contact sites to the outer membrane.</text>
</comment>
<feature type="transmembrane region" description="Helical" evidence="1">
    <location>
        <begin position="159"/>
        <end position="178"/>
    </location>
</feature>
<dbReference type="InterPro" id="IPR019166">
    <property type="entry name" value="MIC26/MIC27"/>
</dbReference>
<protein>
    <recommendedName>
        <fullName evidence="1">MICOS complex subunit</fullName>
    </recommendedName>
</protein>
<dbReference type="EMBL" id="KV454014">
    <property type="protein sequence ID" value="ODV95290.1"/>
    <property type="molecule type" value="Genomic_DNA"/>
</dbReference>
<keyword evidence="1" id="KW-0472">Membrane</keyword>
<accession>A0A1E4TU80</accession>
<keyword evidence="1" id="KW-0812">Transmembrane</keyword>
<dbReference type="PANTHER" id="PTHR28268">
    <property type="entry name" value="MICOS SUBUNIT MIC26"/>
    <property type="match status" value="1"/>
</dbReference>
<dbReference type="GO" id="GO:0042407">
    <property type="term" value="P:cristae formation"/>
    <property type="evidence" value="ECO:0007669"/>
    <property type="project" value="InterPro"/>
</dbReference>
<evidence type="ECO:0000313" key="2">
    <source>
        <dbReference type="EMBL" id="ODV95290.1"/>
    </source>
</evidence>
<dbReference type="Proteomes" id="UP000094236">
    <property type="component" value="Unassembled WGS sequence"/>
</dbReference>
<keyword evidence="1" id="KW-0999">Mitochondrion inner membrane</keyword>
<name>A0A1E4TU80_PACTA</name>
<dbReference type="GO" id="GO:0061617">
    <property type="term" value="C:MICOS complex"/>
    <property type="evidence" value="ECO:0007669"/>
    <property type="project" value="UniProtKB-UniRule"/>
</dbReference>
<keyword evidence="1" id="KW-0496">Mitochondrion</keyword>